<name>A0AAN8CSH3_9TELE</name>
<protein>
    <submittedName>
        <fullName evidence="1">Uncharacterized protein</fullName>
    </submittedName>
</protein>
<dbReference type="AlphaFoldDB" id="A0AAN8CSH3"/>
<organism evidence="1 2">
    <name type="scientific">Champsocephalus esox</name>
    <name type="common">pike icefish</name>
    <dbReference type="NCBI Taxonomy" id="159716"/>
    <lineage>
        <taxon>Eukaryota</taxon>
        <taxon>Metazoa</taxon>
        <taxon>Chordata</taxon>
        <taxon>Craniata</taxon>
        <taxon>Vertebrata</taxon>
        <taxon>Euteleostomi</taxon>
        <taxon>Actinopterygii</taxon>
        <taxon>Neopterygii</taxon>
        <taxon>Teleostei</taxon>
        <taxon>Neoteleostei</taxon>
        <taxon>Acanthomorphata</taxon>
        <taxon>Eupercaria</taxon>
        <taxon>Perciformes</taxon>
        <taxon>Notothenioidei</taxon>
        <taxon>Channichthyidae</taxon>
        <taxon>Champsocephalus</taxon>
    </lineage>
</organism>
<dbReference type="EMBL" id="JAULUE010002048">
    <property type="protein sequence ID" value="KAK5909212.1"/>
    <property type="molecule type" value="Genomic_DNA"/>
</dbReference>
<sequence>MCLMKCAMLAGGPQTPAPALGVTASPPQEQKAEWHGSDAGCVQGLCGPPASSGGFMWGSLCLQDFPSLHWKILTLPELLTRRH</sequence>
<dbReference type="Proteomes" id="UP001335648">
    <property type="component" value="Unassembled WGS sequence"/>
</dbReference>
<evidence type="ECO:0000313" key="1">
    <source>
        <dbReference type="EMBL" id="KAK5909212.1"/>
    </source>
</evidence>
<accession>A0AAN8CSH3</accession>
<comment type="caution">
    <text evidence="1">The sequence shown here is derived from an EMBL/GenBank/DDBJ whole genome shotgun (WGS) entry which is preliminary data.</text>
</comment>
<reference evidence="1 2" key="1">
    <citation type="journal article" date="2023" name="Mol. Biol. Evol.">
        <title>Genomics of Secondarily Temperate Adaptation in the Only Non-Antarctic Icefish.</title>
        <authorList>
            <person name="Rivera-Colon A.G."/>
            <person name="Rayamajhi N."/>
            <person name="Minhas B.F."/>
            <person name="Madrigal G."/>
            <person name="Bilyk K.T."/>
            <person name="Yoon V."/>
            <person name="Hune M."/>
            <person name="Gregory S."/>
            <person name="Cheng C.H.C."/>
            <person name="Catchen J.M."/>
        </authorList>
    </citation>
    <scope>NUCLEOTIDE SEQUENCE [LARGE SCALE GENOMIC DNA]</scope>
    <source>
        <strain evidence="1">JC2023a</strain>
    </source>
</reference>
<evidence type="ECO:0000313" key="2">
    <source>
        <dbReference type="Proteomes" id="UP001335648"/>
    </source>
</evidence>
<proteinExistence type="predicted"/>
<keyword evidence="2" id="KW-1185">Reference proteome</keyword>
<gene>
    <name evidence="1" type="ORF">CesoFtcFv8_003162</name>
</gene>